<dbReference type="EMBL" id="RJSF01000044">
    <property type="protein sequence ID" value="RNM12733.1"/>
    <property type="molecule type" value="Genomic_DNA"/>
</dbReference>
<gene>
    <name evidence="2" type="ORF">EFL26_19290</name>
</gene>
<evidence type="ECO:0000256" key="1">
    <source>
        <dbReference type="SAM" id="SignalP"/>
    </source>
</evidence>
<dbReference type="PROSITE" id="PS51257">
    <property type="entry name" value="PROKAR_LIPOPROTEIN"/>
    <property type="match status" value="1"/>
</dbReference>
<evidence type="ECO:0000313" key="2">
    <source>
        <dbReference type="EMBL" id="RNM12733.1"/>
    </source>
</evidence>
<organism evidence="2 3">
    <name type="scientific">Nocardioides pocheonensis</name>
    <dbReference type="NCBI Taxonomy" id="661485"/>
    <lineage>
        <taxon>Bacteria</taxon>
        <taxon>Bacillati</taxon>
        <taxon>Actinomycetota</taxon>
        <taxon>Actinomycetes</taxon>
        <taxon>Propionibacteriales</taxon>
        <taxon>Nocardioidaceae</taxon>
        <taxon>Nocardioides</taxon>
    </lineage>
</organism>
<dbReference type="Proteomes" id="UP000279994">
    <property type="component" value="Unassembled WGS sequence"/>
</dbReference>
<proteinExistence type="predicted"/>
<keyword evidence="1" id="KW-0732">Signal</keyword>
<feature type="chain" id="PRO_5018031562" description="Lipoprotein" evidence="1">
    <location>
        <begin position="24"/>
        <end position="159"/>
    </location>
</feature>
<name>A0A3N0GJV1_9ACTN</name>
<sequence length="159" mass="16261">MRTRALAAAVVLAASLTGLTACGDSGGTTVTTKDAKVKVDKDKVTVQTSEGTATIGQGLPDGFPKGDIPLLDEKVVNGVKGADGGPFAWSVVMTSARPIDDLSKQVTQAFGAAGYTAARANELGDVSIHQFTNATYDVGVTIARTGDGVTITYLVKNKS</sequence>
<keyword evidence="3" id="KW-1185">Reference proteome</keyword>
<evidence type="ECO:0008006" key="4">
    <source>
        <dbReference type="Google" id="ProtNLM"/>
    </source>
</evidence>
<protein>
    <recommendedName>
        <fullName evidence="4">Lipoprotein</fullName>
    </recommendedName>
</protein>
<dbReference type="AlphaFoldDB" id="A0A3N0GJV1"/>
<comment type="caution">
    <text evidence="2">The sequence shown here is derived from an EMBL/GenBank/DDBJ whole genome shotgun (WGS) entry which is preliminary data.</text>
</comment>
<reference evidence="2 3" key="1">
    <citation type="submission" date="2018-11" db="EMBL/GenBank/DDBJ databases">
        <authorList>
            <person name="Li F."/>
        </authorList>
    </citation>
    <scope>NUCLEOTIDE SEQUENCE [LARGE SCALE GENOMIC DNA]</scope>
    <source>
        <strain evidence="2 3">Gsoil 818</strain>
    </source>
</reference>
<accession>A0A3N0GJV1</accession>
<feature type="signal peptide" evidence="1">
    <location>
        <begin position="1"/>
        <end position="23"/>
    </location>
</feature>
<evidence type="ECO:0000313" key="3">
    <source>
        <dbReference type="Proteomes" id="UP000279994"/>
    </source>
</evidence>